<proteinExistence type="predicted"/>
<dbReference type="SUPFAM" id="SSF55729">
    <property type="entry name" value="Acyl-CoA N-acyltransferases (Nat)"/>
    <property type="match status" value="1"/>
</dbReference>
<evidence type="ECO:0000259" key="3">
    <source>
        <dbReference type="PROSITE" id="PS51186"/>
    </source>
</evidence>
<keyword evidence="2" id="KW-0012">Acyltransferase</keyword>
<name>A0ABT3IP82_9BACT</name>
<reference evidence="4 5" key="1">
    <citation type="submission" date="2022-10" db="EMBL/GenBank/DDBJ databases">
        <title>Chitinophaga nivalis PC15 sp. nov., isolated from Pyeongchang county, South Korea.</title>
        <authorList>
            <person name="Trinh H.N."/>
        </authorList>
    </citation>
    <scope>NUCLEOTIDE SEQUENCE [LARGE SCALE GENOMIC DNA]</scope>
    <source>
        <strain evidence="4 5">PC14</strain>
    </source>
</reference>
<dbReference type="InterPro" id="IPR050832">
    <property type="entry name" value="Bact_Acetyltransf"/>
</dbReference>
<dbReference type="PROSITE" id="PS51186">
    <property type="entry name" value="GNAT"/>
    <property type="match status" value="1"/>
</dbReference>
<gene>
    <name evidence="4" type="ORF">OL497_17745</name>
</gene>
<evidence type="ECO:0000313" key="5">
    <source>
        <dbReference type="Proteomes" id="UP001207742"/>
    </source>
</evidence>
<dbReference type="CDD" id="cd04301">
    <property type="entry name" value="NAT_SF"/>
    <property type="match status" value="1"/>
</dbReference>
<dbReference type="EMBL" id="JAPDNS010000002">
    <property type="protein sequence ID" value="MCW3485753.1"/>
    <property type="molecule type" value="Genomic_DNA"/>
</dbReference>
<comment type="caution">
    <text evidence="4">The sequence shown here is derived from an EMBL/GenBank/DDBJ whole genome shotgun (WGS) entry which is preliminary data.</text>
</comment>
<sequence length="172" mass="19680">MTHITFKALTTADVTALQVLATQTFEETFRQHNTPEDMQDYLDRAFTTAKLQQELANPDSRFWFVLEEGNPAGYLKVNFNTAQTELKEATGMEVERIYVAAAWLGKGVGQLLLDKAIQAGAEQGCAYSWLGVWENNQRAMRFYEKNGFVPFDEHYFTLGTSVQRDVMMKRVY</sequence>
<keyword evidence="1" id="KW-0808">Transferase</keyword>
<evidence type="ECO:0000313" key="4">
    <source>
        <dbReference type="EMBL" id="MCW3485753.1"/>
    </source>
</evidence>
<dbReference type="Pfam" id="PF00583">
    <property type="entry name" value="Acetyltransf_1"/>
    <property type="match status" value="1"/>
</dbReference>
<dbReference type="Gene3D" id="3.40.630.30">
    <property type="match status" value="1"/>
</dbReference>
<dbReference type="RefSeq" id="WP_264732500.1">
    <property type="nucleotide sequence ID" value="NZ_JAPDNR010000001.1"/>
</dbReference>
<feature type="domain" description="N-acetyltransferase" evidence="3">
    <location>
        <begin position="4"/>
        <end position="172"/>
    </location>
</feature>
<organism evidence="4 5">
    <name type="scientific">Chitinophaga nivalis</name>
    <dbReference type="NCBI Taxonomy" id="2991709"/>
    <lineage>
        <taxon>Bacteria</taxon>
        <taxon>Pseudomonadati</taxon>
        <taxon>Bacteroidota</taxon>
        <taxon>Chitinophagia</taxon>
        <taxon>Chitinophagales</taxon>
        <taxon>Chitinophagaceae</taxon>
        <taxon>Chitinophaga</taxon>
    </lineage>
</organism>
<dbReference type="PANTHER" id="PTHR43877:SF2">
    <property type="entry name" value="AMINOALKYLPHOSPHONATE N-ACETYLTRANSFERASE-RELATED"/>
    <property type="match status" value="1"/>
</dbReference>
<dbReference type="InterPro" id="IPR000182">
    <property type="entry name" value="GNAT_dom"/>
</dbReference>
<dbReference type="PANTHER" id="PTHR43877">
    <property type="entry name" value="AMINOALKYLPHOSPHONATE N-ACETYLTRANSFERASE-RELATED-RELATED"/>
    <property type="match status" value="1"/>
</dbReference>
<keyword evidence="5" id="KW-1185">Reference proteome</keyword>
<dbReference type="InterPro" id="IPR016181">
    <property type="entry name" value="Acyl_CoA_acyltransferase"/>
</dbReference>
<evidence type="ECO:0000256" key="2">
    <source>
        <dbReference type="ARBA" id="ARBA00023315"/>
    </source>
</evidence>
<dbReference type="Proteomes" id="UP001207742">
    <property type="component" value="Unassembled WGS sequence"/>
</dbReference>
<protein>
    <submittedName>
        <fullName evidence="4">GNAT family N-acetyltransferase</fullName>
    </submittedName>
</protein>
<evidence type="ECO:0000256" key="1">
    <source>
        <dbReference type="ARBA" id="ARBA00022679"/>
    </source>
</evidence>
<accession>A0ABT3IP82</accession>